<dbReference type="GO" id="GO:0061630">
    <property type="term" value="F:ubiquitin protein ligase activity"/>
    <property type="evidence" value="ECO:0007669"/>
    <property type="project" value="UniProtKB-UniRule"/>
</dbReference>
<dbReference type="HOGENOM" id="CLU_319360_0_0_1"/>
<keyword evidence="5 9" id="KW-0833">Ubl conjugation pathway</keyword>
<keyword evidence="14" id="KW-1185">Reference proteome</keyword>
<feature type="transmembrane region" description="Helical" evidence="10">
    <location>
        <begin position="868"/>
        <end position="886"/>
    </location>
</feature>
<evidence type="ECO:0000256" key="1">
    <source>
        <dbReference type="ARBA" id="ARBA00000900"/>
    </source>
</evidence>
<comment type="similarity">
    <text evidence="7 9">Belongs to the E3 ubiquitin-protein ligase UBR1-like family.</text>
</comment>
<dbReference type="GeneID" id="7049774"/>
<dbReference type="FunFam" id="2.10.110.30:FF:000001">
    <property type="entry name" value="E3 ubiquitin-protein ligase UBR2 isoform 1"/>
    <property type="match status" value="1"/>
</dbReference>
<evidence type="ECO:0000256" key="3">
    <source>
        <dbReference type="ARBA" id="ARBA00022723"/>
    </source>
</evidence>
<evidence type="ECO:0000256" key="2">
    <source>
        <dbReference type="ARBA" id="ARBA00022679"/>
    </source>
</evidence>
<keyword evidence="4 9" id="KW-0863">Zinc-finger</keyword>
<evidence type="ECO:0000256" key="4">
    <source>
        <dbReference type="ARBA" id="ARBA00022771"/>
    </source>
</evidence>
<accession>B6K7B1</accession>
<dbReference type="JaponicusDB" id="SJAG_04619">
    <property type="gene designation" value="ubr11"/>
</dbReference>
<dbReference type="EMBL" id="KE651168">
    <property type="protein sequence ID" value="EEB09415.2"/>
    <property type="molecule type" value="Genomic_DNA"/>
</dbReference>
<comment type="function">
    <text evidence="9">Ubiquitin ligase protein which is a component of the N-end rule pathway. Recognizes and binds to proteins bearing specific N-terminal residues that are destabilizing according to the N-end rule, leading to their ubiquitination and subsequent degradation.</text>
</comment>
<keyword evidence="10" id="KW-0472">Membrane</keyword>
<keyword evidence="6 9" id="KW-0862">Zinc</keyword>
<keyword evidence="2 9" id="KW-0808">Transferase</keyword>
<dbReference type="SMART" id="SM00396">
    <property type="entry name" value="ZnF_UBR1"/>
    <property type="match status" value="1"/>
</dbReference>
<evidence type="ECO:0000256" key="9">
    <source>
        <dbReference type="RuleBase" id="RU366018"/>
    </source>
</evidence>
<evidence type="ECO:0000256" key="8">
    <source>
        <dbReference type="PROSITE-ProRule" id="PRU00508"/>
    </source>
</evidence>
<dbReference type="eggNOG" id="KOG1140">
    <property type="taxonomic scope" value="Eukaryota"/>
</dbReference>
<dbReference type="InterPro" id="IPR039164">
    <property type="entry name" value="UBR1-like"/>
</dbReference>
<dbReference type="AlphaFoldDB" id="B6K7B1"/>
<dbReference type="RefSeq" id="XP_002175708.2">
    <property type="nucleotide sequence ID" value="XM_002175672.2"/>
</dbReference>
<sequence length="887" mass="102424">MDVSSENDTAEYKAPERLLKFLVKNAERHQYDFNDESASHLLQEVYMSLLNYDESNWKYLVKEGPVSVTSKFRLPEVQKRQFGDEITDLGSEVCGHVFRNGEPVYRCRTCAMDNTCVLCARCFRNTNHDGHETHVSIPTDSNGICDCGDPEAWKVPLGCSIHASKDDGPKAEDVLPRELQESIHSTISTVLDFILDVFNCSPINLKATQTVDSVLEDERRSRLSETKYFVEDEQCSVFRVMLWNDEKHKFDDVIRLTMEAMNTNDWSFGEQVAQRVNSIGRFAVSTSRSIDDLLDIAQVFAKVDLAVNVRSARDFFRENDCGTLILWLYDLMESQICGYKGFLRDIICDELVKCWNSGLKHPTYDEPNLTTPYRKRFRQMNDGLNVEDFRPVVLRNIRQLINERRRMHSALPTERITLPGDYWKSPREEGLKVLSMAESPYSRLRLDYFFLYDLKYWKNLRNLLSELYVVPLNQNLQFKRAMAIRFSILYKTLSRAFLFADREPEHSVTFLSVQFFTTPSLAELLVLRYDFLTTANSSLYSLFTCQKRSRSTETGGPSIEINQRALVSQRNAMLFGDLGYLLMHPSVMGLVHSDKRFIKQYSDLFHLFQGILCHVRAVHEHVEWDSSIYKLLFVIYSVAKLGHKVACCYSSAPYEDMLYACNYLIDFILQPVHQNKKETEPSACLPAADYNETTPLVEHKVSSDSVSFYHPLHWVLSGIMKFMNPSRLSTWDDRTKLALMDHPLRAFVWLAQIDVGLWVRNGAKVRGMAHHYKHLTIYDYAFDKDLLLVQLMVSTLPPDLALNAIVQRFELTDWVASVSYEHSVYDSERLPLMVEKLLLMIVGLITEREQLQQLSVEELIKNRIAQQLVFGPVGVFLTFATYFGAVH</sequence>
<evidence type="ECO:0000256" key="10">
    <source>
        <dbReference type="SAM" id="Phobius"/>
    </source>
</evidence>
<evidence type="ECO:0000256" key="6">
    <source>
        <dbReference type="ARBA" id="ARBA00022833"/>
    </source>
</evidence>
<proteinExistence type="inferred from homology"/>
<dbReference type="OMA" id="YNDEFHT"/>
<dbReference type="OrthoDB" id="26387at2759"/>
<keyword evidence="10" id="KW-1133">Transmembrane helix</keyword>
<feature type="domain" description="UBR-type" evidence="11">
    <location>
        <begin position="92"/>
        <end position="164"/>
    </location>
</feature>
<dbReference type="STRING" id="402676.B6K7B1"/>
<dbReference type="PANTHER" id="PTHR21497:SF24">
    <property type="entry name" value="E3 UBIQUITIN-PROTEIN LIGASE UBR1"/>
    <property type="match status" value="1"/>
</dbReference>
<dbReference type="PANTHER" id="PTHR21497">
    <property type="entry name" value="UBIQUITIN LIGASE E3 ALPHA-RELATED"/>
    <property type="match status" value="1"/>
</dbReference>
<feature type="zinc finger region" description="UBR-type" evidence="8">
    <location>
        <begin position="92"/>
        <end position="164"/>
    </location>
</feature>
<evidence type="ECO:0000313" key="14">
    <source>
        <dbReference type="Proteomes" id="UP000001744"/>
    </source>
</evidence>
<organism evidence="12 14">
    <name type="scientific">Schizosaccharomyces japonicus (strain yFS275 / FY16936)</name>
    <name type="common">Fission yeast</name>
    <dbReference type="NCBI Taxonomy" id="402676"/>
    <lineage>
        <taxon>Eukaryota</taxon>
        <taxon>Fungi</taxon>
        <taxon>Dikarya</taxon>
        <taxon>Ascomycota</taxon>
        <taxon>Taphrinomycotina</taxon>
        <taxon>Schizosaccharomycetes</taxon>
        <taxon>Schizosaccharomycetales</taxon>
        <taxon>Schizosaccharomycetaceae</taxon>
        <taxon>Schizosaccharomyces</taxon>
    </lineage>
</organism>
<comment type="pathway">
    <text evidence="9">Protein modification; protein ubiquitination.</text>
</comment>
<dbReference type="EC" id="2.3.2.27" evidence="9"/>
<name>B6K7B1_SCHJY</name>
<dbReference type="Pfam" id="PF02207">
    <property type="entry name" value="zf-UBR"/>
    <property type="match status" value="1"/>
</dbReference>
<evidence type="ECO:0000259" key="11">
    <source>
        <dbReference type="PROSITE" id="PS51157"/>
    </source>
</evidence>
<evidence type="ECO:0000313" key="12">
    <source>
        <dbReference type="EMBL" id="EEB09415.2"/>
    </source>
</evidence>
<dbReference type="PROSITE" id="PS51157">
    <property type="entry name" value="ZF_UBR"/>
    <property type="match status" value="1"/>
</dbReference>
<reference evidence="12 14" key="1">
    <citation type="journal article" date="2011" name="Science">
        <title>Comparative functional genomics of the fission yeasts.</title>
        <authorList>
            <person name="Rhind N."/>
            <person name="Chen Z."/>
            <person name="Yassour M."/>
            <person name="Thompson D.A."/>
            <person name="Haas B.J."/>
            <person name="Habib N."/>
            <person name="Wapinski I."/>
            <person name="Roy S."/>
            <person name="Lin M.F."/>
            <person name="Heiman D.I."/>
            <person name="Young S.K."/>
            <person name="Furuya K."/>
            <person name="Guo Y."/>
            <person name="Pidoux A."/>
            <person name="Chen H.M."/>
            <person name="Robbertse B."/>
            <person name="Goldberg J.M."/>
            <person name="Aoki K."/>
            <person name="Bayne E.H."/>
            <person name="Berlin A.M."/>
            <person name="Desjardins C.A."/>
            <person name="Dobbs E."/>
            <person name="Dukaj L."/>
            <person name="Fan L."/>
            <person name="FitzGerald M.G."/>
            <person name="French C."/>
            <person name="Gujja S."/>
            <person name="Hansen K."/>
            <person name="Keifenheim D."/>
            <person name="Levin J.Z."/>
            <person name="Mosher R.A."/>
            <person name="Mueller C.A."/>
            <person name="Pfiffner J."/>
            <person name="Priest M."/>
            <person name="Russ C."/>
            <person name="Smialowska A."/>
            <person name="Swoboda P."/>
            <person name="Sykes S.M."/>
            <person name="Vaughn M."/>
            <person name="Vengrova S."/>
            <person name="Yoder R."/>
            <person name="Zeng Q."/>
            <person name="Allshire R."/>
            <person name="Baulcombe D."/>
            <person name="Birren B.W."/>
            <person name="Brown W."/>
            <person name="Ekwall K."/>
            <person name="Kellis M."/>
            <person name="Leatherwood J."/>
            <person name="Levin H."/>
            <person name="Margalit H."/>
            <person name="Martienssen R."/>
            <person name="Nieduszynski C.A."/>
            <person name="Spatafora J.W."/>
            <person name="Friedman N."/>
            <person name="Dalgaard J.Z."/>
            <person name="Baumann P."/>
            <person name="Niki H."/>
            <person name="Regev A."/>
            <person name="Nusbaum C."/>
        </authorList>
    </citation>
    <scope>NUCLEOTIDE SEQUENCE [LARGE SCALE GENOMIC DNA]</scope>
    <source>
        <strain evidence="14">yFS275 / FY16936</strain>
    </source>
</reference>
<comment type="catalytic activity">
    <reaction evidence="1 9">
        <text>S-ubiquitinyl-[E2 ubiquitin-conjugating enzyme]-L-cysteine + [acceptor protein]-L-lysine = [E2 ubiquitin-conjugating enzyme]-L-cysteine + N(6)-ubiquitinyl-[acceptor protein]-L-lysine.</text>
        <dbReference type="EC" id="2.3.2.27"/>
    </reaction>
</comment>
<gene>
    <name evidence="13" type="primary">ubr11</name>
    <name evidence="12" type="ORF">SJAG_04619</name>
</gene>
<dbReference type="InterPro" id="IPR003126">
    <property type="entry name" value="Znf_UBR"/>
</dbReference>
<protein>
    <recommendedName>
        <fullName evidence="9">E3 ubiquitin-protein ligase</fullName>
        <ecNumber evidence="9">2.3.2.27</ecNumber>
    </recommendedName>
</protein>
<dbReference type="UniPathway" id="UPA00143"/>
<dbReference type="VEuPathDB" id="FungiDB:SJAG_04619"/>
<evidence type="ECO:0000313" key="13">
    <source>
        <dbReference type="JaponicusDB" id="SJAG_04619"/>
    </source>
</evidence>
<dbReference type="GO" id="GO:0008270">
    <property type="term" value="F:zinc ion binding"/>
    <property type="evidence" value="ECO:0007669"/>
    <property type="project" value="UniProtKB-UniRule"/>
</dbReference>
<keyword evidence="10" id="KW-0812">Transmembrane</keyword>
<evidence type="ECO:0000256" key="7">
    <source>
        <dbReference type="ARBA" id="ARBA00046341"/>
    </source>
</evidence>
<dbReference type="GO" id="GO:0071596">
    <property type="term" value="P:ubiquitin-dependent protein catabolic process via the N-end rule pathway"/>
    <property type="evidence" value="ECO:0007669"/>
    <property type="project" value="UniProtKB-UniRule"/>
</dbReference>
<keyword evidence="3 9" id="KW-0479">Metal-binding</keyword>
<dbReference type="CDD" id="cd19673">
    <property type="entry name" value="UBR-box_UBR3"/>
    <property type="match status" value="1"/>
</dbReference>
<evidence type="ECO:0000256" key="5">
    <source>
        <dbReference type="ARBA" id="ARBA00022786"/>
    </source>
</evidence>
<dbReference type="Proteomes" id="UP000001744">
    <property type="component" value="Unassembled WGS sequence"/>
</dbReference>
<dbReference type="Gene3D" id="2.10.110.30">
    <property type="match status" value="1"/>
</dbReference>
<dbReference type="GO" id="GO:0016567">
    <property type="term" value="P:protein ubiquitination"/>
    <property type="evidence" value="ECO:0007669"/>
    <property type="project" value="UniProtKB-UniRule"/>
</dbReference>